<feature type="domain" description="HTH myb-type" evidence="8">
    <location>
        <begin position="187"/>
        <end position="247"/>
    </location>
</feature>
<dbReference type="PANTHER" id="PTHR31499:SF80">
    <property type="entry name" value="HTH MYB-TYPE DOMAIN-CONTAINING PROTEIN"/>
    <property type="match status" value="1"/>
</dbReference>
<comment type="similarity">
    <text evidence="2">Belongs to the MYB-CC family.</text>
</comment>
<protein>
    <recommendedName>
        <fullName evidence="8">HTH myb-type domain-containing protein</fullName>
    </recommendedName>
</protein>
<gene>
    <name evidence="9" type="ORF">LVIROSA_LOCUS32874</name>
</gene>
<dbReference type="InterPro" id="IPR001005">
    <property type="entry name" value="SANT/Myb"/>
</dbReference>
<comment type="caution">
    <text evidence="9">The sequence shown here is derived from an EMBL/GenBank/DDBJ whole genome shotgun (WGS) entry which is preliminary data.</text>
</comment>
<feature type="region of interest" description="Disordered" evidence="7">
    <location>
        <begin position="327"/>
        <end position="394"/>
    </location>
</feature>
<dbReference type="Proteomes" id="UP001157418">
    <property type="component" value="Unassembled WGS sequence"/>
</dbReference>
<evidence type="ECO:0000256" key="4">
    <source>
        <dbReference type="ARBA" id="ARBA00023054"/>
    </source>
</evidence>
<evidence type="ECO:0000256" key="2">
    <source>
        <dbReference type="ARBA" id="ARBA00006783"/>
    </source>
</evidence>
<keyword evidence="5" id="KW-0804">Transcription</keyword>
<dbReference type="GO" id="GO:0005634">
    <property type="term" value="C:nucleus"/>
    <property type="evidence" value="ECO:0007669"/>
    <property type="project" value="UniProtKB-SubCell"/>
</dbReference>
<dbReference type="InterPro" id="IPR009057">
    <property type="entry name" value="Homeodomain-like_sf"/>
</dbReference>
<reference evidence="9 10" key="1">
    <citation type="submission" date="2022-01" db="EMBL/GenBank/DDBJ databases">
        <authorList>
            <person name="Xiong W."/>
            <person name="Schranz E."/>
        </authorList>
    </citation>
    <scope>NUCLEOTIDE SEQUENCE [LARGE SCALE GENOMIC DNA]</scope>
</reference>
<dbReference type="PROSITE" id="PS51294">
    <property type="entry name" value="HTH_MYB"/>
    <property type="match status" value="1"/>
</dbReference>
<dbReference type="NCBIfam" id="TIGR01557">
    <property type="entry name" value="myb_SHAQKYF"/>
    <property type="match status" value="1"/>
</dbReference>
<feature type="region of interest" description="Disordered" evidence="7">
    <location>
        <begin position="170"/>
        <end position="191"/>
    </location>
</feature>
<dbReference type="GO" id="GO:0003700">
    <property type="term" value="F:DNA-binding transcription factor activity"/>
    <property type="evidence" value="ECO:0007669"/>
    <property type="project" value="InterPro"/>
</dbReference>
<accession>A0AAU9PAG0</accession>
<organism evidence="9 10">
    <name type="scientific">Lactuca virosa</name>
    <dbReference type="NCBI Taxonomy" id="75947"/>
    <lineage>
        <taxon>Eukaryota</taxon>
        <taxon>Viridiplantae</taxon>
        <taxon>Streptophyta</taxon>
        <taxon>Embryophyta</taxon>
        <taxon>Tracheophyta</taxon>
        <taxon>Spermatophyta</taxon>
        <taxon>Magnoliopsida</taxon>
        <taxon>eudicotyledons</taxon>
        <taxon>Gunneridae</taxon>
        <taxon>Pentapetalae</taxon>
        <taxon>asterids</taxon>
        <taxon>campanulids</taxon>
        <taxon>Asterales</taxon>
        <taxon>Asteraceae</taxon>
        <taxon>Cichorioideae</taxon>
        <taxon>Cichorieae</taxon>
        <taxon>Lactucinae</taxon>
        <taxon>Lactuca</taxon>
    </lineage>
</organism>
<dbReference type="InterPro" id="IPR046955">
    <property type="entry name" value="PHR1-like"/>
</dbReference>
<dbReference type="InterPro" id="IPR017930">
    <property type="entry name" value="Myb_dom"/>
</dbReference>
<dbReference type="GO" id="GO:0003677">
    <property type="term" value="F:DNA binding"/>
    <property type="evidence" value="ECO:0007669"/>
    <property type="project" value="InterPro"/>
</dbReference>
<feature type="compositionally biased region" description="Polar residues" evidence="7">
    <location>
        <begin position="176"/>
        <end position="190"/>
    </location>
</feature>
<proteinExistence type="inferred from homology"/>
<keyword evidence="6" id="KW-0539">Nucleus</keyword>
<feature type="region of interest" description="Disordered" evidence="7">
    <location>
        <begin position="242"/>
        <end position="265"/>
    </location>
</feature>
<dbReference type="AlphaFoldDB" id="A0AAU9PAG0"/>
<evidence type="ECO:0000313" key="9">
    <source>
        <dbReference type="EMBL" id="CAH1447250.1"/>
    </source>
</evidence>
<keyword evidence="10" id="KW-1185">Reference proteome</keyword>
<evidence type="ECO:0000313" key="10">
    <source>
        <dbReference type="Proteomes" id="UP001157418"/>
    </source>
</evidence>
<dbReference type="InterPro" id="IPR006447">
    <property type="entry name" value="Myb_dom_plants"/>
</dbReference>
<evidence type="ECO:0000259" key="8">
    <source>
        <dbReference type="PROSITE" id="PS51294"/>
    </source>
</evidence>
<feature type="region of interest" description="Disordered" evidence="7">
    <location>
        <begin position="1"/>
        <end position="28"/>
    </location>
</feature>
<evidence type="ECO:0000256" key="6">
    <source>
        <dbReference type="ARBA" id="ARBA00023242"/>
    </source>
</evidence>
<dbReference type="SUPFAM" id="SSF46689">
    <property type="entry name" value="Homeodomain-like"/>
    <property type="match status" value="1"/>
</dbReference>
<dbReference type="Gene3D" id="1.10.10.60">
    <property type="entry name" value="Homeodomain-like"/>
    <property type="match status" value="1"/>
</dbReference>
<evidence type="ECO:0000256" key="1">
    <source>
        <dbReference type="ARBA" id="ARBA00004123"/>
    </source>
</evidence>
<keyword evidence="3" id="KW-0805">Transcription regulation</keyword>
<sequence>METQHALSIQRSSPTQLSNHGTTRALSSSFPVHHTTLEEKHPKLLDSQLSSTNGVLRSTAFRQYMKENNTSSWSTDSLSDFLDYPESSPIEPTNLQPTPTDNGSCDLPPEDFAKPNDWQDWADQLITEDDAATPNWNDILVDTEPKLELPVGGSSTKSMEVKKMVPASPGELCSPMTPSSCGGGSQSQNKPRMRWTPELHEAFVEAVNKLGGSERATPKGVLKQMKVEGLTIYHVKSHLQKYRTARYKPEPSSEGPSEKKPTSMQDLPSLDLKASLEMTEALRLQVEVQKRLHEQLEIQRNLQMRIEEQGKYLRMIFEKQCKFGIDNLKSSSSPEKSETELLTNEISTSPVLTEPEPEPEPKPDPIKVGSPSSKVEVDPLESQPAKRAKLNDSS</sequence>
<dbReference type="EMBL" id="CAKMRJ010005523">
    <property type="protein sequence ID" value="CAH1447250.1"/>
    <property type="molecule type" value="Genomic_DNA"/>
</dbReference>
<comment type="subcellular location">
    <subcellularLocation>
        <location evidence="1">Nucleus</location>
    </subcellularLocation>
</comment>
<evidence type="ECO:0000256" key="7">
    <source>
        <dbReference type="SAM" id="MobiDB-lite"/>
    </source>
</evidence>
<evidence type="ECO:0000256" key="5">
    <source>
        <dbReference type="ARBA" id="ARBA00023163"/>
    </source>
</evidence>
<evidence type="ECO:0000256" key="3">
    <source>
        <dbReference type="ARBA" id="ARBA00023015"/>
    </source>
</evidence>
<dbReference type="Pfam" id="PF14379">
    <property type="entry name" value="Myb_CC_LHEQLE"/>
    <property type="match status" value="1"/>
</dbReference>
<dbReference type="FunFam" id="1.10.10.60:FF:000002">
    <property type="entry name" value="Myb family transcription factor"/>
    <property type="match status" value="1"/>
</dbReference>
<dbReference type="InterPro" id="IPR025756">
    <property type="entry name" value="Myb_CC_LHEQLE"/>
</dbReference>
<dbReference type="Pfam" id="PF00249">
    <property type="entry name" value="Myb_DNA-binding"/>
    <property type="match status" value="1"/>
</dbReference>
<name>A0AAU9PAG0_9ASTR</name>
<feature type="compositionally biased region" description="Basic and acidic residues" evidence="7">
    <location>
        <begin position="247"/>
        <end position="261"/>
    </location>
</feature>
<dbReference type="PANTHER" id="PTHR31499">
    <property type="entry name" value="MYB FAMILY TRANSCRIPTION FACTOR PHL11"/>
    <property type="match status" value="1"/>
</dbReference>
<keyword evidence="4" id="KW-0175">Coiled coil</keyword>